<comment type="caution">
    <text evidence="7">The sequence shown here is derived from an EMBL/GenBank/DDBJ whole genome shotgun (WGS) entry which is preliminary data.</text>
</comment>
<evidence type="ECO:0000259" key="6">
    <source>
        <dbReference type="Pfam" id="PF07298"/>
    </source>
</evidence>
<keyword evidence="3 5" id="KW-1133">Transmembrane helix</keyword>
<evidence type="ECO:0000313" key="8">
    <source>
        <dbReference type="Proteomes" id="UP000445696"/>
    </source>
</evidence>
<protein>
    <recommendedName>
        <fullName evidence="6">NnrU domain-containing protein</fullName>
    </recommendedName>
</protein>
<feature type="transmembrane region" description="Helical" evidence="5">
    <location>
        <begin position="73"/>
        <end position="92"/>
    </location>
</feature>
<keyword evidence="8" id="KW-1185">Reference proteome</keyword>
<dbReference type="Pfam" id="PF07298">
    <property type="entry name" value="NnrU"/>
    <property type="match status" value="1"/>
</dbReference>
<dbReference type="OrthoDB" id="5293641at2"/>
<evidence type="ECO:0000256" key="2">
    <source>
        <dbReference type="ARBA" id="ARBA00022692"/>
    </source>
</evidence>
<reference evidence="7 8" key="1">
    <citation type="journal article" date="2014" name="Int. J. Syst. Evol. Microbiol.">
        <title>Sneathiella chungangensis sp. nov., isolated from a marine sand, and emended description of the genus Sneathiella.</title>
        <authorList>
            <person name="Siamphan C."/>
            <person name="Kim H."/>
            <person name="Lee J.S."/>
            <person name="Kim W."/>
        </authorList>
    </citation>
    <scope>NUCLEOTIDE SEQUENCE [LARGE SCALE GENOMIC DNA]</scope>
    <source>
        <strain evidence="7 8">KCTC 32476</strain>
    </source>
</reference>
<dbReference type="RefSeq" id="WP_161338446.1">
    <property type="nucleotide sequence ID" value="NZ_JBHSDG010000006.1"/>
</dbReference>
<keyword evidence="4 5" id="KW-0472">Membrane</keyword>
<comment type="subcellular location">
    <subcellularLocation>
        <location evidence="1">Membrane</location>
        <topology evidence="1">Multi-pass membrane protein</topology>
    </subcellularLocation>
</comment>
<name>A0A845MFJ8_9PROT</name>
<dbReference type="EMBL" id="WTVA01000002">
    <property type="protein sequence ID" value="MZR22027.1"/>
    <property type="molecule type" value="Genomic_DNA"/>
</dbReference>
<evidence type="ECO:0000256" key="1">
    <source>
        <dbReference type="ARBA" id="ARBA00004141"/>
    </source>
</evidence>
<dbReference type="GO" id="GO:0016020">
    <property type="term" value="C:membrane"/>
    <property type="evidence" value="ECO:0007669"/>
    <property type="project" value="UniProtKB-SubCell"/>
</dbReference>
<evidence type="ECO:0000256" key="5">
    <source>
        <dbReference type="SAM" id="Phobius"/>
    </source>
</evidence>
<sequence>MTGTLGELILAALAFWLIHIVPSSIVRERLISRIGEKGYLAGFSLLSILIFVWLIFAYRGAPVGDMLWDAGNIGRYIAMLLMLIASILFISANTSPNPTAVGAGKLIEKESAYSGINAITRHPLMWSITLWSIAHILNNGEISALIFFGAFGLLAFCGTFLIDAKKARQLKDGWTTYKSRTSNIPFAAILQGRAKLSVRPLWWRVLLGIVLYAVLFHFHAFVFGVSPNPV</sequence>
<dbReference type="Proteomes" id="UP000445696">
    <property type="component" value="Unassembled WGS sequence"/>
</dbReference>
<evidence type="ECO:0000256" key="3">
    <source>
        <dbReference type="ARBA" id="ARBA00022989"/>
    </source>
</evidence>
<dbReference type="PANTHER" id="PTHR35988:SF2">
    <property type="entry name" value="15-CIS-ZETA-CAROTENE ISOMERASE, CHLOROPLASTIC"/>
    <property type="match status" value="1"/>
</dbReference>
<gene>
    <name evidence="7" type="ORF">GQF03_06755</name>
</gene>
<evidence type="ECO:0000256" key="4">
    <source>
        <dbReference type="ARBA" id="ARBA00023136"/>
    </source>
</evidence>
<dbReference type="PANTHER" id="PTHR35988">
    <property type="entry name" value="15-CIS-ZETA-CAROTENE ISOMERASE, CHLOROPLASTIC"/>
    <property type="match status" value="1"/>
</dbReference>
<keyword evidence="2 5" id="KW-0812">Transmembrane</keyword>
<feature type="transmembrane region" description="Helical" evidence="5">
    <location>
        <begin position="142"/>
        <end position="162"/>
    </location>
</feature>
<dbReference type="InterPro" id="IPR009915">
    <property type="entry name" value="NnrU_dom"/>
</dbReference>
<evidence type="ECO:0000313" key="7">
    <source>
        <dbReference type="EMBL" id="MZR22027.1"/>
    </source>
</evidence>
<organism evidence="7 8">
    <name type="scientific">Sneathiella chungangensis</name>
    <dbReference type="NCBI Taxonomy" id="1418234"/>
    <lineage>
        <taxon>Bacteria</taxon>
        <taxon>Pseudomonadati</taxon>
        <taxon>Pseudomonadota</taxon>
        <taxon>Alphaproteobacteria</taxon>
        <taxon>Sneathiellales</taxon>
        <taxon>Sneathiellaceae</taxon>
        <taxon>Sneathiella</taxon>
    </lineage>
</organism>
<feature type="domain" description="NnrU" evidence="6">
    <location>
        <begin position="8"/>
        <end position="227"/>
    </location>
</feature>
<feature type="transmembrane region" description="Helical" evidence="5">
    <location>
        <begin position="201"/>
        <end position="225"/>
    </location>
</feature>
<proteinExistence type="predicted"/>
<dbReference type="AlphaFoldDB" id="A0A845MFJ8"/>
<feature type="transmembrane region" description="Helical" evidence="5">
    <location>
        <begin position="39"/>
        <end position="61"/>
    </location>
</feature>
<accession>A0A845MFJ8</accession>
<dbReference type="GO" id="GO:0090471">
    <property type="term" value="F:9,15,9'-tri-cis-zeta-carotene isomerase activity"/>
    <property type="evidence" value="ECO:0007669"/>
    <property type="project" value="TreeGrafter"/>
</dbReference>
<dbReference type="Gene3D" id="1.20.120.1630">
    <property type="match status" value="1"/>
</dbReference>